<dbReference type="GO" id="GO:0004386">
    <property type="term" value="F:helicase activity"/>
    <property type="evidence" value="ECO:0007669"/>
    <property type="project" value="UniProtKB-KW"/>
</dbReference>
<feature type="compositionally biased region" description="Basic residues" evidence="1">
    <location>
        <begin position="634"/>
        <end position="646"/>
    </location>
</feature>
<evidence type="ECO:0000259" key="2">
    <source>
        <dbReference type="Pfam" id="PF13625"/>
    </source>
</evidence>
<keyword evidence="3" id="KW-0378">Hydrolase</keyword>
<dbReference type="AlphaFoldDB" id="A0A4R6SKF5"/>
<dbReference type="Pfam" id="PF13625">
    <property type="entry name" value="Helicase_C_3"/>
    <property type="match status" value="1"/>
</dbReference>
<reference evidence="3 4" key="1">
    <citation type="submission" date="2019-03" db="EMBL/GenBank/DDBJ databases">
        <title>Genomic Encyclopedia of Type Strains, Phase IV (KMG-IV): sequencing the most valuable type-strain genomes for metagenomic binning, comparative biology and taxonomic classification.</title>
        <authorList>
            <person name="Goeker M."/>
        </authorList>
    </citation>
    <scope>NUCLEOTIDE SEQUENCE [LARGE SCALE GENOMIC DNA]</scope>
    <source>
        <strain evidence="3 4">DSM 45361</strain>
    </source>
</reference>
<keyword evidence="3" id="KW-0067">ATP-binding</keyword>
<gene>
    <name evidence="3" type="ORF">EV186_101511</name>
</gene>
<evidence type="ECO:0000313" key="3">
    <source>
        <dbReference type="EMBL" id="TDQ04559.1"/>
    </source>
</evidence>
<proteinExistence type="predicted"/>
<feature type="domain" description="Helicase XPB/Ssl2 N-terminal" evidence="2">
    <location>
        <begin position="473"/>
        <end position="595"/>
    </location>
</feature>
<evidence type="ECO:0000313" key="4">
    <source>
        <dbReference type="Proteomes" id="UP000295444"/>
    </source>
</evidence>
<keyword evidence="4" id="KW-1185">Reference proteome</keyword>
<evidence type="ECO:0000256" key="1">
    <source>
        <dbReference type="SAM" id="MobiDB-lite"/>
    </source>
</evidence>
<organism evidence="3 4">
    <name type="scientific">Labedaea rhizosphaerae</name>
    <dbReference type="NCBI Taxonomy" id="598644"/>
    <lineage>
        <taxon>Bacteria</taxon>
        <taxon>Bacillati</taxon>
        <taxon>Actinomycetota</taxon>
        <taxon>Actinomycetes</taxon>
        <taxon>Pseudonocardiales</taxon>
        <taxon>Pseudonocardiaceae</taxon>
        <taxon>Labedaea</taxon>
    </lineage>
</organism>
<comment type="caution">
    <text evidence="3">The sequence shown here is derived from an EMBL/GenBank/DDBJ whole genome shotgun (WGS) entry which is preliminary data.</text>
</comment>
<feature type="region of interest" description="Disordered" evidence="1">
    <location>
        <begin position="624"/>
        <end position="646"/>
    </location>
</feature>
<keyword evidence="3" id="KW-0547">Nucleotide-binding</keyword>
<sequence length="759" mass="80878">MVRVPALTLIDWLRQQDDEALATLLQARPDLATPPPADTGVLAARAATRASLARVAEQLDAFTLAVLDALLVADADHEPVPLTEVAALLGTGVPADRVAAAVHRLRELAVVWGADETLSLVPAAREAGTAFPGGLGAPSPELDRVDLQARLSTLDEPERHMLTALAQGSPIGRTKDAARVVPLDEARTPVQRLLALGLLVRRDAETVELPRQVGLALRSPDSPLGTVPVDEPAMGVKKHDPDRVDATGAGEAMELVRRMESLLALWSAEPPPVLKSGGLGVRDVRRLAREVETDEPTATFLAELAAGAGLVADSEALSPEWVPTTQADVWLVSSQANRWAALAAAWLELPRLPGLAGRRDDKQRLLAPLSDELRRPAAAIERANVLEVLADQPVGAGVAEPDDVADVLAWRAPRRGSSRFRDDLVRWTFTEATALGVIALGALTSPGRALLLDGSTDAAKRMQAAMPAPLDHVLVQADLTIVAPGPLQADLAAMINQLADVESAGSATVYRVSEESVRRALDAGRTATELHELLRTRSRTPVPQGLTYLIDDVARRHGRLRAGSALSFLRCDDEVLLTEVLTHASAARLELRRIAPTVAVSPVPLADVLDELRSAGFTPAAEGPEGEIVDLRGPGRRIPARPRRKLPAPRVASRERLLEIVRDLRSHDTAAGIRRGRTVALAGGAGADTSQTLALLQEAVRSGQDVWIGFVDSHGVASQRVIRPERVGGGLFVGRDRAHGETHRFPLHRITTASLVDPA</sequence>
<protein>
    <submittedName>
        <fullName evidence="3">XPB/Ssl2-like helicase family protein</fullName>
    </submittedName>
</protein>
<feature type="region of interest" description="Disordered" evidence="1">
    <location>
        <begin position="223"/>
        <end position="244"/>
    </location>
</feature>
<dbReference type="EMBL" id="SNXZ01000001">
    <property type="protein sequence ID" value="TDQ04559.1"/>
    <property type="molecule type" value="Genomic_DNA"/>
</dbReference>
<name>A0A4R6SKF5_LABRH</name>
<dbReference type="InterPro" id="IPR032830">
    <property type="entry name" value="XPB/Ssl2_N"/>
</dbReference>
<accession>A0A4R6SKF5</accession>
<dbReference type="Proteomes" id="UP000295444">
    <property type="component" value="Unassembled WGS sequence"/>
</dbReference>
<keyword evidence="3" id="KW-0347">Helicase</keyword>